<accession>A0A0D0B7B4</accession>
<sequence length="165" mass="18997">LRKLSFKIIHSTTILLPAWKSILKTLELPPRIMPWNVLTRWNLTFDMLNFALQYQKAIDAITDKHKLGLGEYSLEDDDWMLAKQLRDVLKDATLYFSRGTPNLAMVIPAMDHIDTMFTNGIVQNKHFNPAIRTALGLAKCTLNRYYSCTDSSVVYRIAMGRCFII</sequence>
<dbReference type="STRING" id="930992.A0A0D0B7B4"/>
<dbReference type="AlphaFoldDB" id="A0A0D0B7B4"/>
<reference evidence="1 2" key="1">
    <citation type="submission" date="2014-04" db="EMBL/GenBank/DDBJ databases">
        <authorList>
            <consortium name="DOE Joint Genome Institute"/>
            <person name="Kuo A."/>
            <person name="Ruytinx J."/>
            <person name="Rineau F."/>
            <person name="Colpaert J."/>
            <person name="Kohler A."/>
            <person name="Nagy L.G."/>
            <person name="Floudas D."/>
            <person name="Copeland A."/>
            <person name="Barry K.W."/>
            <person name="Cichocki N."/>
            <person name="Veneault-Fourrey C."/>
            <person name="LaButti K."/>
            <person name="Lindquist E.A."/>
            <person name="Lipzen A."/>
            <person name="Lundell T."/>
            <person name="Morin E."/>
            <person name="Murat C."/>
            <person name="Sun H."/>
            <person name="Tunlid A."/>
            <person name="Henrissat B."/>
            <person name="Grigoriev I.V."/>
            <person name="Hibbett D.S."/>
            <person name="Martin F."/>
            <person name="Nordberg H.P."/>
            <person name="Cantor M.N."/>
            <person name="Hua S.X."/>
        </authorList>
    </citation>
    <scope>NUCLEOTIDE SEQUENCE [LARGE SCALE GENOMIC DNA]</scope>
    <source>
        <strain evidence="1 2">UH-Slu-Lm8-n1</strain>
    </source>
</reference>
<protein>
    <submittedName>
        <fullName evidence="1">Uncharacterized protein</fullName>
    </submittedName>
</protein>
<keyword evidence="2" id="KW-1185">Reference proteome</keyword>
<dbReference type="EMBL" id="KN835331">
    <property type="protein sequence ID" value="KIK39708.1"/>
    <property type="molecule type" value="Genomic_DNA"/>
</dbReference>
<evidence type="ECO:0000313" key="1">
    <source>
        <dbReference type="EMBL" id="KIK39708.1"/>
    </source>
</evidence>
<dbReference type="OrthoDB" id="2669135at2759"/>
<organism evidence="1 2">
    <name type="scientific">Suillus luteus UH-Slu-Lm8-n1</name>
    <dbReference type="NCBI Taxonomy" id="930992"/>
    <lineage>
        <taxon>Eukaryota</taxon>
        <taxon>Fungi</taxon>
        <taxon>Dikarya</taxon>
        <taxon>Basidiomycota</taxon>
        <taxon>Agaricomycotina</taxon>
        <taxon>Agaricomycetes</taxon>
        <taxon>Agaricomycetidae</taxon>
        <taxon>Boletales</taxon>
        <taxon>Suillineae</taxon>
        <taxon>Suillaceae</taxon>
        <taxon>Suillus</taxon>
    </lineage>
</organism>
<dbReference type="SUPFAM" id="SSF53098">
    <property type="entry name" value="Ribonuclease H-like"/>
    <property type="match status" value="1"/>
</dbReference>
<dbReference type="InParanoid" id="A0A0D0B7B4"/>
<evidence type="ECO:0000313" key="2">
    <source>
        <dbReference type="Proteomes" id="UP000054485"/>
    </source>
</evidence>
<dbReference type="InterPro" id="IPR012337">
    <property type="entry name" value="RNaseH-like_sf"/>
</dbReference>
<feature type="non-terminal residue" evidence="1">
    <location>
        <position position="165"/>
    </location>
</feature>
<name>A0A0D0B7B4_9AGAM</name>
<dbReference type="Proteomes" id="UP000054485">
    <property type="component" value="Unassembled WGS sequence"/>
</dbReference>
<reference evidence="2" key="2">
    <citation type="submission" date="2015-01" db="EMBL/GenBank/DDBJ databases">
        <title>Evolutionary Origins and Diversification of the Mycorrhizal Mutualists.</title>
        <authorList>
            <consortium name="DOE Joint Genome Institute"/>
            <consortium name="Mycorrhizal Genomics Consortium"/>
            <person name="Kohler A."/>
            <person name="Kuo A."/>
            <person name="Nagy L.G."/>
            <person name="Floudas D."/>
            <person name="Copeland A."/>
            <person name="Barry K.W."/>
            <person name="Cichocki N."/>
            <person name="Veneault-Fourrey C."/>
            <person name="LaButti K."/>
            <person name="Lindquist E.A."/>
            <person name="Lipzen A."/>
            <person name="Lundell T."/>
            <person name="Morin E."/>
            <person name="Murat C."/>
            <person name="Riley R."/>
            <person name="Ohm R."/>
            <person name="Sun H."/>
            <person name="Tunlid A."/>
            <person name="Henrissat B."/>
            <person name="Grigoriev I.V."/>
            <person name="Hibbett D.S."/>
            <person name="Martin F."/>
        </authorList>
    </citation>
    <scope>NUCLEOTIDE SEQUENCE [LARGE SCALE GENOMIC DNA]</scope>
    <source>
        <strain evidence="2">UH-Slu-Lm8-n1</strain>
    </source>
</reference>
<dbReference type="HOGENOM" id="CLU_099691_1_0_1"/>
<gene>
    <name evidence="1" type="ORF">CY34DRAFT_88720</name>
</gene>
<proteinExistence type="predicted"/>